<evidence type="ECO:0000313" key="2">
    <source>
        <dbReference type="EMBL" id="BBW95880.1"/>
    </source>
</evidence>
<keyword evidence="3" id="KW-1185">Reference proteome</keyword>
<accession>A0A679FJG6</accession>
<feature type="transmembrane region" description="Helical" evidence="1">
    <location>
        <begin position="87"/>
        <end position="108"/>
    </location>
</feature>
<proteinExistence type="predicted"/>
<name>A0A679FJG6_9BACL</name>
<reference evidence="3" key="1">
    <citation type="journal article" date="2020" name="Microbiol. Resour. Announc.">
        <title>Complete Genome Sequence of Geobacillus sp. Strain E55-1, Isolated from Mine Geyser in Japan.</title>
        <authorList>
            <person name="Miyazaki K."/>
            <person name="Hase E."/>
            <person name="Tokito N."/>
        </authorList>
    </citation>
    <scope>NUCLEOTIDE SEQUENCE [LARGE SCALE GENOMIC DNA]</scope>
    <source>
        <strain evidence="3">E55-1</strain>
    </source>
</reference>
<evidence type="ECO:0000256" key="1">
    <source>
        <dbReference type="SAM" id="Phobius"/>
    </source>
</evidence>
<keyword evidence="1" id="KW-0472">Membrane</keyword>
<gene>
    <name evidence="2" type="ORF">GsuE55_07130</name>
</gene>
<dbReference type="Proteomes" id="UP000501421">
    <property type="component" value="Chromosome"/>
</dbReference>
<evidence type="ECO:0000313" key="3">
    <source>
        <dbReference type="Proteomes" id="UP000501421"/>
    </source>
</evidence>
<sequence length="344" mass="39881">MKSWLIAGLLSLLFPGLGQIYNRQTSKGLVLMLLQFVFILVGILTMGFLGAPAVILWIWGIVDAIINAQKRDRQNMKQPFTTSDKSLYVYVELGIGAVIAIVLVFLVWKIGTGIYCEPHPDKKVVKEDAVQYLTEKYEQEFEITKVKFNCYPYNTFEIKAYSLNNPDVTITMYAPSTGDEFSDDYISKLWDKESKEELKPLVEKFYPESPPFRADIIINRDAIDKLQKSTKVPSLKQARKHYINEMTLSFELVLFKKLTQENRQVEMKKVFDLIQQLKETGIPRIGITISYYNPKLEKKGREVLEDVSHKFWDELQYYLRIEAEDIPSIQTAEDVTKYLKKIND</sequence>
<dbReference type="AlphaFoldDB" id="A0A679FJG6"/>
<protein>
    <recommendedName>
        <fullName evidence="4">TM2 domain-containing protein</fullName>
    </recommendedName>
</protein>
<feature type="transmembrane region" description="Helical" evidence="1">
    <location>
        <begin position="34"/>
        <end position="66"/>
    </location>
</feature>
<keyword evidence="1" id="KW-0812">Transmembrane</keyword>
<dbReference type="RefSeq" id="WP_051962710.1">
    <property type="nucleotide sequence ID" value="NZ_AP022557.1"/>
</dbReference>
<keyword evidence="1" id="KW-1133">Transmembrane helix</keyword>
<evidence type="ECO:0008006" key="4">
    <source>
        <dbReference type="Google" id="ProtNLM"/>
    </source>
</evidence>
<dbReference type="EMBL" id="AP022557">
    <property type="protein sequence ID" value="BBW95880.1"/>
    <property type="molecule type" value="Genomic_DNA"/>
</dbReference>
<organism evidence="2 3">
    <name type="scientific">Geobacillus subterraneus</name>
    <dbReference type="NCBI Taxonomy" id="129338"/>
    <lineage>
        <taxon>Bacteria</taxon>
        <taxon>Bacillati</taxon>
        <taxon>Bacillota</taxon>
        <taxon>Bacilli</taxon>
        <taxon>Bacillales</taxon>
        <taxon>Anoxybacillaceae</taxon>
        <taxon>Geobacillus</taxon>
    </lineage>
</organism>